<feature type="transmembrane region" description="Helical" evidence="1">
    <location>
        <begin position="14"/>
        <end position="37"/>
    </location>
</feature>
<dbReference type="RefSeq" id="WP_307242944.1">
    <property type="nucleotide sequence ID" value="NZ_JAUSUZ010000001.1"/>
</dbReference>
<comment type="caution">
    <text evidence="2">The sequence shown here is derived from an EMBL/GenBank/DDBJ whole genome shotgun (WGS) entry which is preliminary data.</text>
</comment>
<feature type="transmembrane region" description="Helical" evidence="1">
    <location>
        <begin position="57"/>
        <end position="76"/>
    </location>
</feature>
<dbReference type="EMBL" id="JAUSUZ010000001">
    <property type="protein sequence ID" value="MDQ0368403.1"/>
    <property type="molecule type" value="Genomic_DNA"/>
</dbReference>
<evidence type="ECO:0000313" key="3">
    <source>
        <dbReference type="Proteomes" id="UP001240236"/>
    </source>
</evidence>
<evidence type="ECO:0000313" key="2">
    <source>
        <dbReference type="EMBL" id="MDQ0368403.1"/>
    </source>
</evidence>
<feature type="transmembrane region" description="Helical" evidence="1">
    <location>
        <begin position="109"/>
        <end position="133"/>
    </location>
</feature>
<proteinExistence type="predicted"/>
<evidence type="ECO:0008006" key="4">
    <source>
        <dbReference type="Google" id="ProtNLM"/>
    </source>
</evidence>
<dbReference type="Proteomes" id="UP001240236">
    <property type="component" value="Unassembled WGS sequence"/>
</dbReference>
<keyword evidence="1" id="KW-0812">Transmembrane</keyword>
<dbReference type="AlphaFoldDB" id="A0AAE4B1Z3"/>
<keyword evidence="1" id="KW-0472">Membrane</keyword>
<protein>
    <recommendedName>
        <fullName evidence="4">DUF4383 domain-containing protein</fullName>
    </recommendedName>
</protein>
<sequence>MASHMPVNHPLRPIYRIVGGLSGLYMIVFGVLGAIQTGGESPLGIGVGEVLGQGTNLANSLLSIVIGALVVLGTVIGRNADTLAYTYLGWAMLVIGMLFLAVIRTDANVLNHSIITTIVWFVVGTLLITAGLYSRSAPANRSVATTH</sequence>
<organism evidence="2 3">
    <name type="scientific">Catenuloplanes indicus</name>
    <dbReference type="NCBI Taxonomy" id="137267"/>
    <lineage>
        <taxon>Bacteria</taxon>
        <taxon>Bacillati</taxon>
        <taxon>Actinomycetota</taxon>
        <taxon>Actinomycetes</taxon>
        <taxon>Micromonosporales</taxon>
        <taxon>Micromonosporaceae</taxon>
        <taxon>Catenuloplanes</taxon>
    </lineage>
</organism>
<keyword evidence="3" id="KW-1185">Reference proteome</keyword>
<accession>A0AAE4B1Z3</accession>
<reference evidence="2 3" key="1">
    <citation type="submission" date="2023-07" db="EMBL/GenBank/DDBJ databases">
        <title>Sequencing the genomes of 1000 actinobacteria strains.</title>
        <authorList>
            <person name="Klenk H.-P."/>
        </authorList>
    </citation>
    <scope>NUCLEOTIDE SEQUENCE [LARGE SCALE GENOMIC DNA]</scope>
    <source>
        <strain evidence="2 3">DSM 44709</strain>
    </source>
</reference>
<name>A0AAE4B1Z3_9ACTN</name>
<keyword evidence="1" id="KW-1133">Transmembrane helix</keyword>
<feature type="transmembrane region" description="Helical" evidence="1">
    <location>
        <begin position="83"/>
        <end position="103"/>
    </location>
</feature>
<gene>
    <name evidence="2" type="ORF">J2S42_005072</name>
</gene>
<evidence type="ECO:0000256" key="1">
    <source>
        <dbReference type="SAM" id="Phobius"/>
    </source>
</evidence>